<comment type="caution">
    <text evidence="2">The sequence shown here is derived from an EMBL/GenBank/DDBJ whole genome shotgun (WGS) entry which is preliminary data.</text>
</comment>
<reference evidence="2 3" key="1">
    <citation type="submission" date="2019-12" db="EMBL/GenBank/DDBJ databases">
        <authorList>
            <person name="Alioto T."/>
            <person name="Alioto T."/>
            <person name="Gomez Garrido J."/>
        </authorList>
    </citation>
    <scope>NUCLEOTIDE SEQUENCE [LARGE SCALE GENOMIC DNA]</scope>
</reference>
<sequence length="116" mass="13633">MTQIRGGYNSSQSSHKRSTRGGGRRFICDGYRYHEAKISNDDMEDEDINESFHQDMPSRYNNWSRGHSMMSPTNGGYTGQTSQQRSMQYHEANFSNHEVEDEHIDERILSRRRVRI</sequence>
<dbReference type="Gramene" id="OE9A072461T1">
    <property type="protein sequence ID" value="OE9A072461C1"/>
    <property type="gene ID" value="OE9A072461"/>
</dbReference>
<feature type="compositionally biased region" description="Basic residues" evidence="1">
    <location>
        <begin position="14"/>
        <end position="23"/>
    </location>
</feature>
<evidence type="ECO:0000313" key="2">
    <source>
        <dbReference type="EMBL" id="CAA3007298.1"/>
    </source>
</evidence>
<name>A0A8S0TMW6_OLEEU</name>
<dbReference type="Proteomes" id="UP000594638">
    <property type="component" value="Unassembled WGS sequence"/>
</dbReference>
<evidence type="ECO:0000313" key="3">
    <source>
        <dbReference type="Proteomes" id="UP000594638"/>
    </source>
</evidence>
<accession>A0A8S0TMW6</accession>
<proteinExistence type="predicted"/>
<feature type="region of interest" description="Disordered" evidence="1">
    <location>
        <begin position="53"/>
        <end position="86"/>
    </location>
</feature>
<dbReference type="AlphaFoldDB" id="A0A8S0TMW6"/>
<feature type="region of interest" description="Disordered" evidence="1">
    <location>
        <begin position="1"/>
        <end position="26"/>
    </location>
</feature>
<evidence type="ECO:0000256" key="1">
    <source>
        <dbReference type="SAM" id="MobiDB-lite"/>
    </source>
</evidence>
<organism evidence="2 3">
    <name type="scientific">Olea europaea subsp. europaea</name>
    <dbReference type="NCBI Taxonomy" id="158383"/>
    <lineage>
        <taxon>Eukaryota</taxon>
        <taxon>Viridiplantae</taxon>
        <taxon>Streptophyta</taxon>
        <taxon>Embryophyta</taxon>
        <taxon>Tracheophyta</taxon>
        <taxon>Spermatophyta</taxon>
        <taxon>Magnoliopsida</taxon>
        <taxon>eudicotyledons</taxon>
        <taxon>Gunneridae</taxon>
        <taxon>Pentapetalae</taxon>
        <taxon>asterids</taxon>
        <taxon>lamiids</taxon>
        <taxon>Lamiales</taxon>
        <taxon>Oleaceae</taxon>
        <taxon>Oleeae</taxon>
        <taxon>Olea</taxon>
    </lineage>
</organism>
<feature type="compositionally biased region" description="Polar residues" evidence="1">
    <location>
        <begin position="59"/>
        <end position="86"/>
    </location>
</feature>
<feature type="compositionally biased region" description="Polar residues" evidence="1">
    <location>
        <begin position="1"/>
        <end position="13"/>
    </location>
</feature>
<gene>
    <name evidence="2" type="ORF">OLEA9_A072461</name>
</gene>
<dbReference type="EMBL" id="CACTIH010007272">
    <property type="protein sequence ID" value="CAA3007298.1"/>
    <property type="molecule type" value="Genomic_DNA"/>
</dbReference>
<protein>
    <submittedName>
        <fullName evidence="2">Uncharacterized protein</fullName>
    </submittedName>
</protein>
<keyword evidence="3" id="KW-1185">Reference proteome</keyword>